<evidence type="ECO:0000259" key="2">
    <source>
        <dbReference type="PROSITE" id="PS50943"/>
    </source>
</evidence>
<dbReference type="CDD" id="cd00093">
    <property type="entry name" value="HTH_XRE"/>
    <property type="match status" value="1"/>
</dbReference>
<evidence type="ECO:0000313" key="3">
    <source>
        <dbReference type="EMBL" id="MBF4693884.1"/>
    </source>
</evidence>
<feature type="domain" description="HTH cro/C1-type" evidence="2">
    <location>
        <begin position="4"/>
        <end position="58"/>
    </location>
</feature>
<name>A0ABR9ZTU8_9FIRM</name>
<dbReference type="Proteomes" id="UP000614200">
    <property type="component" value="Unassembled WGS sequence"/>
</dbReference>
<dbReference type="SUPFAM" id="SSF47413">
    <property type="entry name" value="lambda repressor-like DNA-binding domains"/>
    <property type="match status" value="1"/>
</dbReference>
<dbReference type="PANTHER" id="PTHR46558:SF4">
    <property type="entry name" value="DNA-BIDING PHAGE PROTEIN"/>
    <property type="match status" value="1"/>
</dbReference>
<dbReference type="InterPro" id="IPR001387">
    <property type="entry name" value="Cro/C1-type_HTH"/>
</dbReference>
<comment type="caution">
    <text evidence="3">The sequence shown here is derived from an EMBL/GenBank/DDBJ whole genome shotgun (WGS) entry which is preliminary data.</text>
</comment>
<keyword evidence="4" id="KW-1185">Reference proteome</keyword>
<dbReference type="Pfam" id="PF01381">
    <property type="entry name" value="HTH_3"/>
    <property type="match status" value="1"/>
</dbReference>
<organism evidence="3 4">
    <name type="scientific">Fusibacter ferrireducens</name>
    <dbReference type="NCBI Taxonomy" id="2785058"/>
    <lineage>
        <taxon>Bacteria</taxon>
        <taxon>Bacillati</taxon>
        <taxon>Bacillota</taxon>
        <taxon>Clostridia</taxon>
        <taxon>Eubacteriales</taxon>
        <taxon>Eubacteriales Family XII. Incertae Sedis</taxon>
        <taxon>Fusibacter</taxon>
    </lineage>
</organism>
<dbReference type="PROSITE" id="PS50943">
    <property type="entry name" value="HTH_CROC1"/>
    <property type="match status" value="1"/>
</dbReference>
<reference evidence="3 4" key="1">
    <citation type="submission" date="2020-11" db="EMBL/GenBank/DDBJ databases">
        <title>Fusibacter basophilias sp. nov.</title>
        <authorList>
            <person name="Qiu D."/>
        </authorList>
    </citation>
    <scope>NUCLEOTIDE SEQUENCE [LARGE SCALE GENOMIC DNA]</scope>
    <source>
        <strain evidence="3 4">Q10-2</strain>
    </source>
</reference>
<dbReference type="Gene3D" id="1.10.260.40">
    <property type="entry name" value="lambda repressor-like DNA-binding domains"/>
    <property type="match status" value="1"/>
</dbReference>
<dbReference type="RefSeq" id="WP_194702125.1">
    <property type="nucleotide sequence ID" value="NZ_JADKNH010000007.1"/>
</dbReference>
<keyword evidence="1" id="KW-0238">DNA-binding</keyword>
<dbReference type="PANTHER" id="PTHR46558">
    <property type="entry name" value="TRACRIPTIONAL REGULATORY PROTEIN-RELATED-RELATED"/>
    <property type="match status" value="1"/>
</dbReference>
<accession>A0ABR9ZTU8</accession>
<proteinExistence type="predicted"/>
<gene>
    <name evidence="3" type="ORF">ISU02_12255</name>
</gene>
<dbReference type="InterPro" id="IPR010982">
    <property type="entry name" value="Lambda_DNA-bd_dom_sf"/>
</dbReference>
<protein>
    <submittedName>
        <fullName evidence="3">Helix-turn-helix domain-containing protein</fullName>
    </submittedName>
</protein>
<evidence type="ECO:0000313" key="4">
    <source>
        <dbReference type="Proteomes" id="UP000614200"/>
    </source>
</evidence>
<dbReference type="EMBL" id="JADKNH010000007">
    <property type="protein sequence ID" value="MBF4693884.1"/>
    <property type="molecule type" value="Genomic_DNA"/>
</dbReference>
<dbReference type="SMART" id="SM00530">
    <property type="entry name" value="HTH_XRE"/>
    <property type="match status" value="1"/>
</dbReference>
<sequence length="67" mass="7883">MNRIAQYRTEKNLSQRALAKKLGVSSATVAMWETEKRTPRLKMAKYIAQFFETDIETIFFDHKDNIT</sequence>
<evidence type="ECO:0000256" key="1">
    <source>
        <dbReference type="ARBA" id="ARBA00023125"/>
    </source>
</evidence>